<evidence type="ECO:0000256" key="2">
    <source>
        <dbReference type="ARBA" id="ARBA00022448"/>
    </source>
</evidence>
<dbReference type="InterPro" id="IPR001996">
    <property type="entry name" value="PTS_IIB_1"/>
</dbReference>
<dbReference type="GO" id="GO:0009401">
    <property type="term" value="P:phosphoenolpyruvate-dependent sugar phosphotransferase system"/>
    <property type="evidence" value="ECO:0007669"/>
    <property type="project" value="UniProtKB-KW"/>
</dbReference>
<feature type="active site" description="Phosphocysteine intermediate; for EIIB activity" evidence="11">
    <location>
        <position position="26"/>
    </location>
</feature>
<dbReference type="EC" id="2.7.1.-" evidence="16"/>
<feature type="transmembrane region" description="Helical" evidence="12">
    <location>
        <begin position="101"/>
        <end position="134"/>
    </location>
</feature>
<keyword evidence="8" id="KW-0418">Kinase</keyword>
<dbReference type="Gene3D" id="2.70.70.10">
    <property type="entry name" value="Glucose Permease (Domain IIA)"/>
    <property type="match status" value="1"/>
</dbReference>
<organism evidence="16 17">
    <name type="scientific">Candidatus Anaerostipes excrementavium</name>
    <dbReference type="NCBI Taxonomy" id="2838463"/>
    <lineage>
        <taxon>Bacteria</taxon>
        <taxon>Bacillati</taxon>
        <taxon>Bacillota</taxon>
        <taxon>Clostridia</taxon>
        <taxon>Lachnospirales</taxon>
        <taxon>Lachnospiraceae</taxon>
        <taxon>Anaerostipes</taxon>
    </lineage>
</organism>
<evidence type="ECO:0000256" key="12">
    <source>
        <dbReference type="SAM" id="Phobius"/>
    </source>
</evidence>
<feature type="domain" description="PTS EIIB type-1" evidence="14">
    <location>
        <begin position="4"/>
        <end position="86"/>
    </location>
</feature>
<evidence type="ECO:0000256" key="1">
    <source>
        <dbReference type="ARBA" id="ARBA00004651"/>
    </source>
</evidence>
<gene>
    <name evidence="16" type="ORF">H9735_12155</name>
</gene>
<reference evidence="16" key="2">
    <citation type="submission" date="2021-04" db="EMBL/GenBank/DDBJ databases">
        <authorList>
            <person name="Gilroy R."/>
        </authorList>
    </citation>
    <scope>NUCLEOTIDE SEQUENCE</scope>
    <source>
        <strain evidence="16">CHK191-13928</strain>
    </source>
</reference>
<dbReference type="InterPro" id="IPR001127">
    <property type="entry name" value="PTS_EIIA_1_perm"/>
</dbReference>
<feature type="transmembrane region" description="Helical" evidence="12">
    <location>
        <begin position="429"/>
        <end position="451"/>
    </location>
</feature>
<evidence type="ECO:0000256" key="6">
    <source>
        <dbReference type="ARBA" id="ARBA00022683"/>
    </source>
</evidence>
<proteinExistence type="predicted"/>
<feature type="transmembrane region" description="Helical" evidence="12">
    <location>
        <begin position="202"/>
        <end position="228"/>
    </location>
</feature>
<dbReference type="GO" id="GO:0005886">
    <property type="term" value="C:plasma membrane"/>
    <property type="evidence" value="ECO:0007669"/>
    <property type="project" value="UniProtKB-SubCell"/>
</dbReference>
<comment type="subcellular location">
    <subcellularLocation>
        <location evidence="1">Cell membrane</location>
        <topology evidence="1">Multi-pass membrane protein</topology>
    </subcellularLocation>
</comment>
<dbReference type="Pfam" id="PF02378">
    <property type="entry name" value="PTS_EIIC"/>
    <property type="match status" value="1"/>
</dbReference>
<feature type="domain" description="PTS EIIA type-1" evidence="13">
    <location>
        <begin position="496"/>
        <end position="600"/>
    </location>
</feature>
<dbReference type="Proteomes" id="UP000886721">
    <property type="component" value="Unassembled WGS sequence"/>
</dbReference>
<feature type="transmembrane region" description="Helical" evidence="12">
    <location>
        <begin position="387"/>
        <end position="409"/>
    </location>
</feature>
<accession>A0A9D1WX43</accession>
<sequence length="626" mass="67121">MDYSITAQKLIEQLGGSGNIRSVTHCMTRLRFLLNDDASIDDKKVENIPGVMGIMRQSGQYQVIIGNNVPKCYQEVLKIGNFGAASADDQKPKEKQNPINIALDFISACMTPLISAIIAGGLLKVIVVILGPSLLGLLETTSDTYIIMNGLGDAAFYFLPIFVAFAAARKLNCNLVLSIMIAGMLIHPDIINLLGTENPTKLFGIIPVLHGSYSSSVIPTMLSTLLLNYVEKFIDKITPEWSKSFLKPLLIVIIVAPITLCLLAPLGVVVGSGLQFILNSIYGFAPWLALALFAGLMPFIIMTGMHWAFTPTCLMALANPGYDLILLPAMLASNLAQAGATFSVAFKTKDRKMKQIAFPAAISALLAGVTEPAMYGVTLRLKKPMYAACLASGIGGFIIGLTQLKVFAFASPCLTSLVQFISPDGGNNFIIACAIAAVVFVLAFIFTFIVVKDQPVSETSNEAETTTEEETASLKSPITISNPLEGDIFPLEEVKDPTFAAGILGQGYAVLPKRGEVYAPFDGTVETLMDTHHALGLISTQGTTLLIHVGLETVSLNGKYFTPHVKQGDSFKKGALLLSFDLESLKKEGFDTSTPVIVTNTDDYETITLQKTGDAIIGESALVLTK</sequence>
<dbReference type="PROSITE" id="PS51093">
    <property type="entry name" value="PTS_EIIA_TYPE_1"/>
    <property type="match status" value="1"/>
</dbReference>
<dbReference type="Pfam" id="PF00358">
    <property type="entry name" value="PTS_EIIA_1"/>
    <property type="match status" value="1"/>
</dbReference>
<evidence type="ECO:0000259" key="15">
    <source>
        <dbReference type="PROSITE" id="PS51103"/>
    </source>
</evidence>
<dbReference type="NCBIfam" id="TIGR00830">
    <property type="entry name" value="PTBA"/>
    <property type="match status" value="1"/>
</dbReference>
<dbReference type="InterPro" id="IPR036878">
    <property type="entry name" value="Glu_permease_IIB"/>
</dbReference>
<dbReference type="InterPro" id="IPR050558">
    <property type="entry name" value="PTS_Sugar-Specific_Components"/>
</dbReference>
<feature type="transmembrane region" description="Helical" evidence="12">
    <location>
        <begin position="175"/>
        <end position="196"/>
    </location>
</feature>
<keyword evidence="6" id="KW-0598">Phosphotransferase system</keyword>
<dbReference type="PANTHER" id="PTHR30175:SF1">
    <property type="entry name" value="PTS SYSTEM ARBUTIN-, CELLOBIOSE-, AND SALICIN-SPECIFIC EIIBC COMPONENT-RELATED"/>
    <property type="match status" value="1"/>
</dbReference>
<dbReference type="GO" id="GO:0008982">
    <property type="term" value="F:protein-N(PI)-phosphohistidine-sugar phosphotransferase activity"/>
    <property type="evidence" value="ECO:0007669"/>
    <property type="project" value="InterPro"/>
</dbReference>
<reference evidence="16" key="1">
    <citation type="journal article" date="2021" name="PeerJ">
        <title>Extensive microbial diversity within the chicken gut microbiome revealed by metagenomics and culture.</title>
        <authorList>
            <person name="Gilroy R."/>
            <person name="Ravi A."/>
            <person name="Getino M."/>
            <person name="Pursley I."/>
            <person name="Horton D.L."/>
            <person name="Alikhan N.F."/>
            <person name="Baker D."/>
            <person name="Gharbi K."/>
            <person name="Hall N."/>
            <person name="Watson M."/>
            <person name="Adriaenssens E.M."/>
            <person name="Foster-Nyarko E."/>
            <person name="Jarju S."/>
            <person name="Secka A."/>
            <person name="Antonio M."/>
            <person name="Oren A."/>
            <person name="Chaudhuri R.R."/>
            <person name="La Ragione R."/>
            <person name="Hildebrand F."/>
            <person name="Pallen M.J."/>
        </authorList>
    </citation>
    <scope>NUCLEOTIDE SEQUENCE</scope>
    <source>
        <strain evidence="16">CHK191-13928</strain>
    </source>
</reference>
<evidence type="ECO:0000259" key="14">
    <source>
        <dbReference type="PROSITE" id="PS51098"/>
    </source>
</evidence>
<feature type="transmembrane region" description="Helical" evidence="12">
    <location>
        <begin position="249"/>
        <end position="278"/>
    </location>
</feature>
<dbReference type="PROSITE" id="PS01035">
    <property type="entry name" value="PTS_EIIB_TYPE_1_CYS"/>
    <property type="match status" value="1"/>
</dbReference>
<dbReference type="SUPFAM" id="SSF51261">
    <property type="entry name" value="Duplicated hybrid motif"/>
    <property type="match status" value="1"/>
</dbReference>
<dbReference type="InterPro" id="IPR013013">
    <property type="entry name" value="PTS_EIIC_1"/>
</dbReference>
<dbReference type="FunFam" id="3.30.1360.60:FF:000001">
    <property type="entry name" value="PTS system glucose-specific IIBC component PtsG"/>
    <property type="match status" value="1"/>
</dbReference>
<feature type="transmembrane region" description="Helical" evidence="12">
    <location>
        <begin position="146"/>
        <end position="168"/>
    </location>
</feature>
<evidence type="ECO:0000313" key="16">
    <source>
        <dbReference type="EMBL" id="HIX68858.1"/>
    </source>
</evidence>
<dbReference type="AlphaFoldDB" id="A0A9D1WX43"/>
<keyword evidence="5 16" id="KW-0808">Transferase</keyword>
<evidence type="ECO:0000256" key="7">
    <source>
        <dbReference type="ARBA" id="ARBA00022692"/>
    </source>
</evidence>
<feature type="domain" description="PTS EIIC type-1" evidence="15">
    <location>
        <begin position="116"/>
        <end position="462"/>
    </location>
</feature>
<evidence type="ECO:0000256" key="8">
    <source>
        <dbReference type="ARBA" id="ARBA00022777"/>
    </source>
</evidence>
<feature type="transmembrane region" description="Helical" evidence="12">
    <location>
        <begin position="284"/>
        <end position="309"/>
    </location>
</feature>
<dbReference type="InterPro" id="IPR003352">
    <property type="entry name" value="PTS_EIIC"/>
</dbReference>
<feature type="transmembrane region" description="Helical" evidence="12">
    <location>
        <begin position="356"/>
        <end position="375"/>
    </location>
</feature>
<dbReference type="GO" id="GO:0015771">
    <property type="term" value="P:trehalose transport"/>
    <property type="evidence" value="ECO:0007669"/>
    <property type="project" value="TreeGrafter"/>
</dbReference>
<comment type="caution">
    <text evidence="16">The sequence shown here is derived from an EMBL/GenBank/DDBJ whole genome shotgun (WGS) entry which is preliminary data.</text>
</comment>
<dbReference type="PROSITE" id="PS51103">
    <property type="entry name" value="PTS_EIIC_TYPE_1"/>
    <property type="match status" value="1"/>
</dbReference>
<evidence type="ECO:0000259" key="13">
    <source>
        <dbReference type="PROSITE" id="PS51093"/>
    </source>
</evidence>
<dbReference type="SUPFAM" id="SSF55604">
    <property type="entry name" value="Glucose permease domain IIB"/>
    <property type="match status" value="1"/>
</dbReference>
<dbReference type="PROSITE" id="PS51098">
    <property type="entry name" value="PTS_EIIB_TYPE_1"/>
    <property type="match status" value="1"/>
</dbReference>
<dbReference type="PANTHER" id="PTHR30175">
    <property type="entry name" value="PHOSPHOTRANSFERASE SYSTEM TRANSPORT PROTEIN"/>
    <property type="match status" value="1"/>
</dbReference>
<dbReference type="Pfam" id="PF00367">
    <property type="entry name" value="PTS_EIIB"/>
    <property type="match status" value="1"/>
</dbReference>
<dbReference type="CDD" id="cd00212">
    <property type="entry name" value="PTS_IIB_glc"/>
    <property type="match status" value="1"/>
</dbReference>
<keyword evidence="2" id="KW-0813">Transport</keyword>
<keyword evidence="7 12" id="KW-0812">Transmembrane</keyword>
<dbReference type="EMBL" id="DXEM01000035">
    <property type="protein sequence ID" value="HIX68858.1"/>
    <property type="molecule type" value="Genomic_DNA"/>
</dbReference>
<dbReference type="PROSITE" id="PS00371">
    <property type="entry name" value="PTS_EIIA_TYPE_1_HIS"/>
    <property type="match status" value="1"/>
</dbReference>
<keyword evidence="9 12" id="KW-1133">Transmembrane helix</keyword>
<keyword evidence="4" id="KW-0762">Sugar transport</keyword>
<dbReference type="Gene3D" id="3.30.1360.60">
    <property type="entry name" value="Glucose permease domain IIB"/>
    <property type="match status" value="1"/>
</dbReference>
<name>A0A9D1WX43_9FIRM</name>
<dbReference type="InterPro" id="IPR011297">
    <property type="entry name" value="PTS_IIABC_b_glu"/>
</dbReference>
<dbReference type="GO" id="GO:0090589">
    <property type="term" value="F:protein-phosphocysteine-trehalose phosphotransferase system transporter activity"/>
    <property type="evidence" value="ECO:0007669"/>
    <property type="project" value="TreeGrafter"/>
</dbReference>
<evidence type="ECO:0000256" key="9">
    <source>
        <dbReference type="ARBA" id="ARBA00022989"/>
    </source>
</evidence>
<evidence type="ECO:0000256" key="4">
    <source>
        <dbReference type="ARBA" id="ARBA00022597"/>
    </source>
</evidence>
<evidence type="ECO:0000256" key="11">
    <source>
        <dbReference type="PROSITE-ProRule" id="PRU00421"/>
    </source>
</evidence>
<protein>
    <submittedName>
        <fullName evidence="16">Beta-glucoside-specific PTS transporter subunit IIABC</fullName>
        <ecNumber evidence="16">2.7.1.-</ecNumber>
    </submittedName>
</protein>
<evidence type="ECO:0000256" key="3">
    <source>
        <dbReference type="ARBA" id="ARBA00022475"/>
    </source>
</evidence>
<keyword evidence="3" id="KW-1003">Cell membrane</keyword>
<dbReference type="InterPro" id="IPR011055">
    <property type="entry name" value="Dup_hybrid_motif"/>
</dbReference>
<dbReference type="NCBIfam" id="TIGR01995">
    <property type="entry name" value="PTS-II-ABC-beta"/>
    <property type="match status" value="1"/>
</dbReference>
<feature type="transmembrane region" description="Helical" evidence="12">
    <location>
        <begin position="321"/>
        <end position="344"/>
    </location>
</feature>
<dbReference type="FunFam" id="2.70.70.10:FF:000001">
    <property type="entry name" value="PTS system glucose-specific IIA component"/>
    <property type="match status" value="1"/>
</dbReference>
<evidence type="ECO:0000256" key="5">
    <source>
        <dbReference type="ARBA" id="ARBA00022679"/>
    </source>
</evidence>
<dbReference type="GO" id="GO:0016301">
    <property type="term" value="F:kinase activity"/>
    <property type="evidence" value="ECO:0007669"/>
    <property type="project" value="UniProtKB-KW"/>
</dbReference>
<dbReference type="InterPro" id="IPR018113">
    <property type="entry name" value="PTrfase_EIIB_Cys"/>
</dbReference>
<evidence type="ECO:0000256" key="10">
    <source>
        <dbReference type="ARBA" id="ARBA00023136"/>
    </source>
</evidence>
<evidence type="ECO:0000313" key="17">
    <source>
        <dbReference type="Proteomes" id="UP000886721"/>
    </source>
</evidence>
<keyword evidence="10 12" id="KW-0472">Membrane</keyword>